<feature type="transmembrane region" description="Helical" evidence="1">
    <location>
        <begin position="164"/>
        <end position="182"/>
    </location>
</feature>
<evidence type="ECO:0000313" key="3">
    <source>
        <dbReference type="Proteomes" id="UP000542674"/>
    </source>
</evidence>
<name>A0A7W7WXR8_9PSEU</name>
<keyword evidence="1" id="KW-1133">Transmembrane helix</keyword>
<dbReference type="AlphaFoldDB" id="A0A7W7WXR8"/>
<feature type="transmembrane region" description="Helical" evidence="1">
    <location>
        <begin position="138"/>
        <end position="159"/>
    </location>
</feature>
<keyword evidence="3" id="KW-1185">Reference proteome</keyword>
<reference evidence="2 3" key="1">
    <citation type="submission" date="2020-08" db="EMBL/GenBank/DDBJ databases">
        <title>Sequencing the genomes of 1000 actinobacteria strains.</title>
        <authorList>
            <person name="Klenk H.-P."/>
        </authorList>
    </citation>
    <scope>NUCLEOTIDE SEQUENCE [LARGE SCALE GENOMIC DNA]</scope>
    <source>
        <strain evidence="2 3">DSM 45084</strain>
    </source>
</reference>
<feature type="transmembrane region" description="Helical" evidence="1">
    <location>
        <begin position="218"/>
        <end position="236"/>
    </location>
</feature>
<dbReference type="EMBL" id="JACHJS010000001">
    <property type="protein sequence ID" value="MBB4967427.1"/>
    <property type="molecule type" value="Genomic_DNA"/>
</dbReference>
<sequence>MIRTCAAEWSRLWTVRATWLLLGVAAALMVAVGFITGSEAADRPPTGASAWTAASFAAMPAQFALLTLALLAVTSDYATGGIVPSLQWTPRRGVLFLARTTTAVVTAAVLGVLAATASTLTAHLVAGPVLPLDGVGEALPKVAVVFAAGAALAVGLGFLARGTAGALVVVFLAMLVLPLILRNFGYEWSTAVADVLPGSGVVSLLLQEIPGMTTTRSVVTLLCWAVGALALGWVRFAKDDANR</sequence>
<feature type="transmembrane region" description="Helical" evidence="1">
    <location>
        <begin position="94"/>
        <end position="118"/>
    </location>
</feature>
<proteinExistence type="predicted"/>
<evidence type="ECO:0000256" key="1">
    <source>
        <dbReference type="SAM" id="Phobius"/>
    </source>
</evidence>
<dbReference type="Proteomes" id="UP000542674">
    <property type="component" value="Unassembled WGS sequence"/>
</dbReference>
<evidence type="ECO:0000313" key="2">
    <source>
        <dbReference type="EMBL" id="MBB4967427.1"/>
    </source>
</evidence>
<dbReference type="RefSeq" id="WP_184672132.1">
    <property type="nucleotide sequence ID" value="NZ_BAABAI010000009.1"/>
</dbReference>
<gene>
    <name evidence="2" type="ORF">F4559_004786</name>
</gene>
<comment type="caution">
    <text evidence="2">The sequence shown here is derived from an EMBL/GenBank/DDBJ whole genome shotgun (WGS) entry which is preliminary data.</text>
</comment>
<protein>
    <submittedName>
        <fullName evidence="2">ABC-2 type transport system permease protein</fullName>
    </submittedName>
</protein>
<keyword evidence="1" id="KW-0472">Membrane</keyword>
<accession>A0A7W7WXR8</accession>
<organism evidence="2 3">
    <name type="scientific">Saccharothrix violaceirubra</name>
    <dbReference type="NCBI Taxonomy" id="413306"/>
    <lineage>
        <taxon>Bacteria</taxon>
        <taxon>Bacillati</taxon>
        <taxon>Actinomycetota</taxon>
        <taxon>Actinomycetes</taxon>
        <taxon>Pseudonocardiales</taxon>
        <taxon>Pseudonocardiaceae</taxon>
        <taxon>Saccharothrix</taxon>
    </lineage>
</organism>
<feature type="transmembrane region" description="Helical" evidence="1">
    <location>
        <begin position="50"/>
        <end position="73"/>
    </location>
</feature>
<keyword evidence="1" id="KW-0812">Transmembrane</keyword>